<evidence type="ECO:0000313" key="1">
    <source>
        <dbReference type="EnsemblMetazoa" id="PPAI005879-PA"/>
    </source>
</evidence>
<accession>A0A1B0DDA8</accession>
<dbReference type="AlphaFoldDB" id="A0A1B0DDA8"/>
<protein>
    <submittedName>
        <fullName evidence="1">Uncharacterized protein</fullName>
    </submittedName>
</protein>
<dbReference type="VEuPathDB" id="VectorBase:PPAI005879"/>
<dbReference type="EMBL" id="AJVK01005323">
    <property type="status" value="NOT_ANNOTATED_CDS"/>
    <property type="molecule type" value="Genomic_DNA"/>
</dbReference>
<dbReference type="Proteomes" id="UP000092462">
    <property type="component" value="Unassembled WGS sequence"/>
</dbReference>
<evidence type="ECO:0000313" key="2">
    <source>
        <dbReference type="Proteomes" id="UP000092462"/>
    </source>
</evidence>
<proteinExistence type="predicted"/>
<dbReference type="EMBL" id="AJVK01005321">
    <property type="status" value="NOT_ANNOTATED_CDS"/>
    <property type="molecule type" value="Genomic_DNA"/>
</dbReference>
<keyword evidence="2" id="KW-1185">Reference proteome</keyword>
<organism evidence="1 2">
    <name type="scientific">Phlebotomus papatasi</name>
    <name type="common">Sandfly</name>
    <dbReference type="NCBI Taxonomy" id="29031"/>
    <lineage>
        <taxon>Eukaryota</taxon>
        <taxon>Metazoa</taxon>
        <taxon>Ecdysozoa</taxon>
        <taxon>Arthropoda</taxon>
        <taxon>Hexapoda</taxon>
        <taxon>Insecta</taxon>
        <taxon>Pterygota</taxon>
        <taxon>Neoptera</taxon>
        <taxon>Endopterygota</taxon>
        <taxon>Diptera</taxon>
        <taxon>Nematocera</taxon>
        <taxon>Psychodoidea</taxon>
        <taxon>Psychodidae</taxon>
        <taxon>Phlebotomus</taxon>
        <taxon>Phlebotomus</taxon>
    </lineage>
</organism>
<dbReference type="EMBL" id="AJVK01005322">
    <property type="status" value="NOT_ANNOTATED_CDS"/>
    <property type="molecule type" value="Genomic_DNA"/>
</dbReference>
<dbReference type="Gene3D" id="1.20.1070.10">
    <property type="entry name" value="Rhodopsin 7-helix transmembrane proteins"/>
    <property type="match status" value="1"/>
</dbReference>
<reference evidence="1" key="1">
    <citation type="submission" date="2022-08" db="UniProtKB">
        <authorList>
            <consortium name="EnsemblMetazoa"/>
        </authorList>
    </citation>
    <scope>IDENTIFICATION</scope>
    <source>
        <strain evidence="1">Israel</strain>
    </source>
</reference>
<name>A0A1B0DDA8_PHLPP</name>
<dbReference type="Pfam" id="PF05380">
    <property type="entry name" value="Peptidase_A17"/>
    <property type="match status" value="1"/>
</dbReference>
<dbReference type="EMBL" id="AJVK01005324">
    <property type="status" value="NOT_ANNOTATED_CDS"/>
    <property type="molecule type" value="Genomic_DNA"/>
</dbReference>
<dbReference type="VEuPathDB" id="VectorBase:PPAPM1_012401"/>
<dbReference type="PANTHER" id="PTHR47331">
    <property type="entry name" value="PHD-TYPE DOMAIN-CONTAINING PROTEIN"/>
    <property type="match status" value="1"/>
</dbReference>
<sequence length="353" mass="40074">MFALTSPNLNFTQEEATASPSSTLGMIWRSTTDQFHYKLSSNFASARTKREILACVASLYDPLGLIGPTVVCGKLILQTIWKNALVWDQPIPDDILREWLRYSRALPAIEQLTIPRWISTMSGSTVKELHIFTDASSYAYGAVAYAVSEDSHGHLQSQIDIPLHVAIITHLLIAWDRMRWLMDPLKARLPAFVCSCATWLAGMVIALPYPIYTTYLDLGDSILNTHMKARTLIKTQLDFYNLSIFLGVCGVCQHLAGWKRRENMYLKQFRGVGICAVNLVDDMQEYMRGLFVIMYCAPVTILSYLYIRTSRELREPDGPLDVLMFEARVDTRNIFVNSVRSIFIRGSIQRSII</sequence>
<dbReference type="InterPro" id="IPR008042">
    <property type="entry name" value="Retrotrans_Pao"/>
</dbReference>
<dbReference type="EnsemblMetazoa" id="PPAI005879-RA">
    <property type="protein sequence ID" value="PPAI005879-PA"/>
    <property type="gene ID" value="PPAI005879"/>
</dbReference>